<evidence type="ECO:0000256" key="1">
    <source>
        <dbReference type="SAM" id="MobiDB-lite"/>
    </source>
</evidence>
<dbReference type="EMBL" id="VSRR010005851">
    <property type="protein sequence ID" value="MPC43485.1"/>
    <property type="molecule type" value="Genomic_DNA"/>
</dbReference>
<keyword evidence="3" id="KW-1185">Reference proteome</keyword>
<dbReference type="Proteomes" id="UP000324222">
    <property type="component" value="Unassembled WGS sequence"/>
</dbReference>
<gene>
    <name evidence="2" type="ORF">E2C01_037134</name>
</gene>
<evidence type="ECO:0000313" key="2">
    <source>
        <dbReference type="EMBL" id="MPC43485.1"/>
    </source>
</evidence>
<name>A0A5B7FDB5_PORTR</name>
<dbReference type="AlphaFoldDB" id="A0A5B7FDB5"/>
<organism evidence="2 3">
    <name type="scientific">Portunus trituberculatus</name>
    <name type="common">Swimming crab</name>
    <name type="synonym">Neptunus trituberculatus</name>
    <dbReference type="NCBI Taxonomy" id="210409"/>
    <lineage>
        <taxon>Eukaryota</taxon>
        <taxon>Metazoa</taxon>
        <taxon>Ecdysozoa</taxon>
        <taxon>Arthropoda</taxon>
        <taxon>Crustacea</taxon>
        <taxon>Multicrustacea</taxon>
        <taxon>Malacostraca</taxon>
        <taxon>Eumalacostraca</taxon>
        <taxon>Eucarida</taxon>
        <taxon>Decapoda</taxon>
        <taxon>Pleocyemata</taxon>
        <taxon>Brachyura</taxon>
        <taxon>Eubrachyura</taxon>
        <taxon>Portunoidea</taxon>
        <taxon>Portunidae</taxon>
        <taxon>Portuninae</taxon>
        <taxon>Portunus</taxon>
    </lineage>
</organism>
<reference evidence="2 3" key="1">
    <citation type="submission" date="2019-05" db="EMBL/GenBank/DDBJ databases">
        <title>Another draft genome of Portunus trituberculatus and its Hox gene families provides insights of decapod evolution.</title>
        <authorList>
            <person name="Jeong J.-H."/>
            <person name="Song I."/>
            <person name="Kim S."/>
            <person name="Choi T."/>
            <person name="Kim D."/>
            <person name="Ryu S."/>
            <person name="Kim W."/>
        </authorList>
    </citation>
    <scope>NUCLEOTIDE SEQUENCE [LARGE SCALE GENOMIC DNA]</scope>
    <source>
        <tissue evidence="2">Muscle</tissue>
    </source>
</reference>
<feature type="region of interest" description="Disordered" evidence="1">
    <location>
        <begin position="25"/>
        <end position="46"/>
    </location>
</feature>
<evidence type="ECO:0000313" key="3">
    <source>
        <dbReference type="Proteomes" id="UP000324222"/>
    </source>
</evidence>
<sequence length="110" mass="11734">MLSSGTRTALGRRSTCFCCVCSAPSPASVPTVSGGRDSGGNTMRPPRYALLLPFPSSHSHFQSEAAHTDKRSMVGASVGTSDPWKHHSLWHVTLGFGDTRTWPPPTPVTI</sequence>
<proteinExistence type="predicted"/>
<comment type="caution">
    <text evidence="2">The sequence shown here is derived from an EMBL/GenBank/DDBJ whole genome shotgun (WGS) entry which is preliminary data.</text>
</comment>
<protein>
    <submittedName>
        <fullName evidence="2">Uncharacterized protein</fullName>
    </submittedName>
</protein>
<accession>A0A5B7FDB5</accession>